<dbReference type="HAMAP" id="MF_00542">
    <property type="entry name" value="Butyrate_kinase"/>
    <property type="match status" value="1"/>
</dbReference>
<evidence type="ECO:0000256" key="6">
    <source>
        <dbReference type="ARBA" id="ARBA00022777"/>
    </source>
</evidence>
<evidence type="ECO:0000256" key="5">
    <source>
        <dbReference type="ARBA" id="ARBA00022741"/>
    </source>
</evidence>
<evidence type="ECO:0000256" key="8">
    <source>
        <dbReference type="ARBA" id="ARBA00048596"/>
    </source>
</evidence>
<protein>
    <recommendedName>
        <fullName evidence="9">Probable butyrate kinase</fullName>
        <shortName evidence="9">BK</shortName>
        <ecNumber evidence="9">2.7.2.7</ecNumber>
    </recommendedName>
    <alternativeName>
        <fullName evidence="9">Branched-chain carboxylic acid kinase</fullName>
    </alternativeName>
</protein>
<dbReference type="GO" id="GO:0047761">
    <property type="term" value="F:butyrate kinase activity"/>
    <property type="evidence" value="ECO:0007669"/>
    <property type="project" value="UniProtKB-UniRule"/>
</dbReference>
<evidence type="ECO:0000313" key="11">
    <source>
        <dbReference type="EMBL" id="MBJ8350025.1"/>
    </source>
</evidence>
<evidence type="ECO:0000256" key="2">
    <source>
        <dbReference type="ARBA" id="ARBA00008748"/>
    </source>
</evidence>
<evidence type="ECO:0000256" key="3">
    <source>
        <dbReference type="ARBA" id="ARBA00022490"/>
    </source>
</evidence>
<proteinExistence type="inferred from homology"/>
<gene>
    <name evidence="9 11" type="primary">buk</name>
    <name evidence="11" type="ORF">JHK64_05195</name>
</gene>
<keyword evidence="12" id="KW-1185">Reference proteome</keyword>
<dbReference type="CDD" id="cd24011">
    <property type="entry name" value="ASKHA_NBD_BK"/>
    <property type="match status" value="1"/>
</dbReference>
<dbReference type="AlphaFoldDB" id="A0A934UDU1"/>
<dbReference type="PANTHER" id="PTHR21060">
    <property type="entry name" value="ACETATE KINASE"/>
    <property type="match status" value="1"/>
</dbReference>
<comment type="caution">
    <text evidence="11">The sequence shown here is derived from an EMBL/GenBank/DDBJ whole genome shotgun (WGS) entry which is preliminary data.</text>
</comment>
<evidence type="ECO:0000256" key="9">
    <source>
        <dbReference type="HAMAP-Rule" id="MF_00542"/>
    </source>
</evidence>
<dbReference type="Proteomes" id="UP000644875">
    <property type="component" value="Unassembled WGS sequence"/>
</dbReference>
<dbReference type="InterPro" id="IPR043129">
    <property type="entry name" value="ATPase_NBD"/>
</dbReference>
<dbReference type="Pfam" id="PF00871">
    <property type="entry name" value="Acetate_kinase"/>
    <property type="match status" value="1"/>
</dbReference>
<dbReference type="SUPFAM" id="SSF53067">
    <property type="entry name" value="Actin-like ATPase domain"/>
    <property type="match status" value="2"/>
</dbReference>
<dbReference type="InterPro" id="IPR011245">
    <property type="entry name" value="Butyrate_kin"/>
</dbReference>
<dbReference type="PANTHER" id="PTHR21060:SF3">
    <property type="entry name" value="BUTYRATE KINASE 2-RELATED"/>
    <property type="match status" value="1"/>
</dbReference>
<keyword evidence="4 9" id="KW-0808">Transferase</keyword>
<dbReference type="NCBIfam" id="TIGR02707">
    <property type="entry name" value="butyr_kinase"/>
    <property type="match status" value="1"/>
</dbReference>
<dbReference type="InterPro" id="IPR000890">
    <property type="entry name" value="Aliphatic_acid_kin_short-chain"/>
</dbReference>
<evidence type="ECO:0000256" key="7">
    <source>
        <dbReference type="ARBA" id="ARBA00022840"/>
    </source>
</evidence>
<reference evidence="11 12" key="1">
    <citation type="journal article" date="2021" name="Int. J. Syst. Evol. Microbiol.">
        <title>Streptococcus vicugnae sp. nov., isolated from faeces of alpacas (Vicugna pacos) and cattle (Bos taurus), Streptococcus zalophi sp. nov., and Streptococcus pacificus sp. nov., isolated from respiratory tract of California sea lions (Zalophus californianus).</title>
        <authorList>
            <person name="Volokhov D.V."/>
            <person name="Zagorodnyaya T.A."/>
            <person name="Shen Z."/>
            <person name="Blom J."/>
            <person name="Furtak V.A."/>
            <person name="Eisenberg T."/>
            <person name="Fan P."/>
            <person name="Jeong K.C."/>
            <person name="Gao Y."/>
            <person name="Zhang S."/>
            <person name="Amselle M."/>
        </authorList>
    </citation>
    <scope>NUCLEOTIDE SEQUENCE [LARGE SCALE GENOMIC DNA]</scope>
    <source>
        <strain evidence="12">CSL7508-lung</strain>
    </source>
</reference>
<keyword evidence="7 9" id="KW-0067">ATP-binding</keyword>
<evidence type="ECO:0000256" key="1">
    <source>
        <dbReference type="ARBA" id="ARBA00004496"/>
    </source>
</evidence>
<dbReference type="GO" id="GO:0005737">
    <property type="term" value="C:cytoplasm"/>
    <property type="evidence" value="ECO:0007669"/>
    <property type="project" value="UniProtKB-SubCell"/>
</dbReference>
<evidence type="ECO:0000313" key="12">
    <source>
        <dbReference type="Proteomes" id="UP000644875"/>
    </source>
</evidence>
<dbReference type="Gene3D" id="3.30.420.40">
    <property type="match status" value="2"/>
</dbReference>
<sequence length="369" mass="40803">MMYQILVINLGSTSTKIAFFEDQKKIIQETVKHPTEDLMAFNNVSHQIDYRKAAIEDFMTRHHIDKKKLDAVVSRGGNTRPIESGIYEVTPFMIEEQLSGVFGSHPTDLGSSIAYQLKEEVGCLALVVDPPASDEFSDLARVSGHPKIVRISSVHALNHKAIARQYAKDIGNSYEALNLIVVHMGGGNTVVPHYKGRMIDGGHGLYGENAFTTNRSGGLPVTPVIEMCFSGNYTKKEMIEMINGKGGLTAYLGTADVKEIEEKSVTDEKMKFYLDAMIYQVAKDIGSMAVVLKGDVDAILITGGIAHSEYVTKQLKEYCEFIAPIKIYPGEKEMESLANGACTALKNPKQIINFDDYVQNKVTKFNDYV</sequence>
<dbReference type="EMBL" id="JAENBP010000005">
    <property type="protein sequence ID" value="MBJ8350025.1"/>
    <property type="molecule type" value="Genomic_DNA"/>
</dbReference>
<evidence type="ECO:0000256" key="10">
    <source>
        <dbReference type="RuleBase" id="RU003835"/>
    </source>
</evidence>
<dbReference type="PRINTS" id="PR00471">
    <property type="entry name" value="ACETATEKNASE"/>
</dbReference>
<comment type="catalytic activity">
    <reaction evidence="8 9">
        <text>butanoate + ATP = butanoyl phosphate + ADP</text>
        <dbReference type="Rhea" id="RHEA:13585"/>
        <dbReference type="ChEBI" id="CHEBI:17968"/>
        <dbReference type="ChEBI" id="CHEBI:30616"/>
        <dbReference type="ChEBI" id="CHEBI:58079"/>
        <dbReference type="ChEBI" id="CHEBI:456216"/>
        <dbReference type="EC" id="2.7.2.7"/>
    </reaction>
</comment>
<keyword evidence="6 9" id="KW-0418">Kinase</keyword>
<dbReference type="PIRSF" id="PIRSF036458">
    <property type="entry name" value="Butyrate_kin"/>
    <property type="match status" value="1"/>
</dbReference>
<dbReference type="InterPro" id="IPR023865">
    <property type="entry name" value="Aliphatic_acid_kinase_CS"/>
</dbReference>
<accession>A0A934UDU1</accession>
<dbReference type="GO" id="GO:0005524">
    <property type="term" value="F:ATP binding"/>
    <property type="evidence" value="ECO:0007669"/>
    <property type="project" value="UniProtKB-KW"/>
</dbReference>
<dbReference type="NCBIfam" id="NF002834">
    <property type="entry name" value="PRK03011.1-5"/>
    <property type="match status" value="1"/>
</dbReference>
<organism evidence="11 12">
    <name type="scientific">Streptococcus zalophi</name>
    <dbReference type="NCBI Taxonomy" id="640031"/>
    <lineage>
        <taxon>Bacteria</taxon>
        <taxon>Bacillati</taxon>
        <taxon>Bacillota</taxon>
        <taxon>Bacilli</taxon>
        <taxon>Lactobacillales</taxon>
        <taxon>Streptococcaceae</taxon>
        <taxon>Streptococcus</taxon>
    </lineage>
</organism>
<dbReference type="EC" id="2.7.2.7" evidence="9"/>
<dbReference type="GO" id="GO:0008776">
    <property type="term" value="F:acetate kinase activity"/>
    <property type="evidence" value="ECO:0007669"/>
    <property type="project" value="TreeGrafter"/>
</dbReference>
<evidence type="ECO:0000256" key="4">
    <source>
        <dbReference type="ARBA" id="ARBA00022679"/>
    </source>
</evidence>
<keyword evidence="3 9" id="KW-0963">Cytoplasm</keyword>
<comment type="subcellular location">
    <subcellularLocation>
        <location evidence="1 9">Cytoplasm</location>
    </subcellularLocation>
</comment>
<keyword evidence="5 9" id="KW-0547">Nucleotide-binding</keyword>
<comment type="similarity">
    <text evidence="2 9 10">Belongs to the acetokinase family.</text>
</comment>
<dbReference type="PROSITE" id="PS01075">
    <property type="entry name" value="ACETATE_KINASE_1"/>
    <property type="match status" value="1"/>
</dbReference>
<dbReference type="GO" id="GO:0006083">
    <property type="term" value="P:acetate metabolic process"/>
    <property type="evidence" value="ECO:0007669"/>
    <property type="project" value="TreeGrafter"/>
</dbReference>
<name>A0A934UDU1_9STRE</name>